<proteinExistence type="predicted"/>
<dbReference type="Proteomes" id="UP000410492">
    <property type="component" value="Unassembled WGS sequence"/>
</dbReference>
<sequence length="115" mass="12866">MIIGYCIRRKVFLRRTKAAKKIKKAEVTSDLTSGDEILSKRRRLAPKRLFSSSSSSDEEPPVKIKGLSNIVSRKVKADSRGVCVTTVPYRTSSQLTQACEQQELPLVRENNGNVD</sequence>
<evidence type="ECO:0000313" key="2">
    <source>
        <dbReference type="Proteomes" id="UP000410492"/>
    </source>
</evidence>
<reference evidence="1 2" key="1">
    <citation type="submission" date="2019-01" db="EMBL/GenBank/DDBJ databases">
        <authorList>
            <person name="Sayadi A."/>
        </authorList>
    </citation>
    <scope>NUCLEOTIDE SEQUENCE [LARGE SCALE GENOMIC DNA]</scope>
</reference>
<organism evidence="1 2">
    <name type="scientific">Callosobruchus maculatus</name>
    <name type="common">Southern cowpea weevil</name>
    <name type="synonym">Pulse bruchid</name>
    <dbReference type="NCBI Taxonomy" id="64391"/>
    <lineage>
        <taxon>Eukaryota</taxon>
        <taxon>Metazoa</taxon>
        <taxon>Ecdysozoa</taxon>
        <taxon>Arthropoda</taxon>
        <taxon>Hexapoda</taxon>
        <taxon>Insecta</taxon>
        <taxon>Pterygota</taxon>
        <taxon>Neoptera</taxon>
        <taxon>Endopterygota</taxon>
        <taxon>Coleoptera</taxon>
        <taxon>Polyphaga</taxon>
        <taxon>Cucujiformia</taxon>
        <taxon>Chrysomeloidea</taxon>
        <taxon>Chrysomelidae</taxon>
        <taxon>Bruchinae</taxon>
        <taxon>Bruchini</taxon>
        <taxon>Callosobruchus</taxon>
    </lineage>
</organism>
<evidence type="ECO:0000313" key="1">
    <source>
        <dbReference type="EMBL" id="VEN61273.1"/>
    </source>
</evidence>
<dbReference type="EMBL" id="CAACVG010013110">
    <property type="protein sequence ID" value="VEN61273.1"/>
    <property type="molecule type" value="Genomic_DNA"/>
</dbReference>
<dbReference type="AlphaFoldDB" id="A0A653DM47"/>
<gene>
    <name evidence="1" type="ORF">CALMAC_LOCUS18729</name>
</gene>
<keyword evidence="2" id="KW-1185">Reference proteome</keyword>
<name>A0A653DM47_CALMS</name>
<protein>
    <submittedName>
        <fullName evidence="1">Uncharacterized protein</fullName>
    </submittedName>
</protein>
<accession>A0A653DM47</accession>
<dbReference type="OrthoDB" id="10069532at2759"/>